<dbReference type="PANTHER" id="PTHR43618:SF18">
    <property type="entry name" value="SHORT CHAIN DEHYDROGENASE_REDUCTASE FAMILY (AFU_ORTHOLOGUE AFUA_5G12480)"/>
    <property type="match status" value="1"/>
</dbReference>
<keyword evidence="6" id="KW-1185">Reference proteome</keyword>
<proteinExistence type="inferred from homology"/>
<evidence type="ECO:0000313" key="6">
    <source>
        <dbReference type="Proteomes" id="UP001610563"/>
    </source>
</evidence>
<dbReference type="InterPro" id="IPR036291">
    <property type="entry name" value="NAD(P)-bd_dom_sf"/>
</dbReference>
<dbReference type="PRINTS" id="PR00081">
    <property type="entry name" value="GDHRDH"/>
</dbReference>
<dbReference type="Proteomes" id="UP001610563">
    <property type="component" value="Unassembled WGS sequence"/>
</dbReference>
<comment type="caution">
    <text evidence="5">The sequence shown here is derived from an EMBL/GenBank/DDBJ whole genome shotgun (WGS) entry which is preliminary data.</text>
</comment>
<dbReference type="PANTHER" id="PTHR43618">
    <property type="entry name" value="7-ALPHA-HYDROXYSTEROID DEHYDROGENASE"/>
    <property type="match status" value="1"/>
</dbReference>
<dbReference type="InterPro" id="IPR020904">
    <property type="entry name" value="Sc_DH/Rdtase_CS"/>
</dbReference>
<dbReference type="InterPro" id="IPR002347">
    <property type="entry name" value="SDR_fam"/>
</dbReference>
<dbReference type="CDD" id="cd05233">
    <property type="entry name" value="SDR_c"/>
    <property type="match status" value="1"/>
</dbReference>
<keyword evidence="2" id="KW-0521">NADP</keyword>
<protein>
    <submittedName>
        <fullName evidence="5">Short chain dehydrogenase/reductase family</fullName>
    </submittedName>
</protein>
<evidence type="ECO:0000313" key="5">
    <source>
        <dbReference type="EMBL" id="KAL2784447.1"/>
    </source>
</evidence>
<evidence type="ECO:0000256" key="3">
    <source>
        <dbReference type="ARBA" id="ARBA00023002"/>
    </source>
</evidence>
<accession>A0ABR4FMJ6</accession>
<dbReference type="Pfam" id="PF13561">
    <property type="entry name" value="adh_short_C2"/>
    <property type="match status" value="1"/>
</dbReference>
<dbReference type="Gene3D" id="3.40.50.720">
    <property type="entry name" value="NAD(P)-binding Rossmann-like Domain"/>
    <property type="match status" value="1"/>
</dbReference>
<dbReference type="Pfam" id="PF00106">
    <property type="entry name" value="adh_short"/>
    <property type="match status" value="1"/>
</dbReference>
<evidence type="ECO:0000256" key="2">
    <source>
        <dbReference type="ARBA" id="ARBA00022857"/>
    </source>
</evidence>
<sequence length="322" mass="33679">MSSFDIKTLFGVKDLVAVVTGGGSGLGRVISRALATNGARRVYILGRRLNALHETASAHPEIIVPIVADVTDPSSLTAAAEQIREEVGYVDFLVAGAGMVYLHPPPPPAPDASLALSSSGKIQVGRILPPSPTAAQVESFLLGTTPDEFLTSYRVNTMGVFYTIAAFISLLDAGNRRPHDDSTKGDSEQQEAKGEEVQVKRKSHVVTIASVSGQNNNATGGCAYGMSKAAVIQLMGQMMRVLAPLGIRGNTLSPGVFPSNLAGTPANYAMTAEGTFPMELIPLRRAGTDQEMAGTILYLASRAGGYVNGHVLVVDGGNLGYP</sequence>
<comment type="similarity">
    <text evidence="1">Belongs to the short-chain dehydrogenases/reductases (SDR) family.</text>
</comment>
<feature type="region of interest" description="Disordered" evidence="4">
    <location>
        <begin position="176"/>
        <end position="199"/>
    </location>
</feature>
<gene>
    <name evidence="5" type="ORF">BJX66DRAFT_329968</name>
</gene>
<name>A0ABR4FMJ6_9EURO</name>
<reference evidence="5 6" key="1">
    <citation type="submission" date="2024-07" db="EMBL/GenBank/DDBJ databases">
        <title>Section-level genome sequencing and comparative genomics of Aspergillus sections Usti and Cavernicolus.</title>
        <authorList>
            <consortium name="Lawrence Berkeley National Laboratory"/>
            <person name="Nybo J.L."/>
            <person name="Vesth T.C."/>
            <person name="Theobald S."/>
            <person name="Frisvad J.C."/>
            <person name="Larsen T.O."/>
            <person name="Kjaerboelling I."/>
            <person name="Rothschild-Mancinelli K."/>
            <person name="Lyhne E.K."/>
            <person name="Kogle M.E."/>
            <person name="Barry K."/>
            <person name="Clum A."/>
            <person name="Na H."/>
            <person name="Ledsgaard L."/>
            <person name="Lin J."/>
            <person name="Lipzen A."/>
            <person name="Kuo A."/>
            <person name="Riley R."/>
            <person name="Mondo S."/>
            <person name="Labutti K."/>
            <person name="Haridas S."/>
            <person name="Pangalinan J."/>
            <person name="Salamov A.A."/>
            <person name="Simmons B.A."/>
            <person name="Magnuson J.K."/>
            <person name="Chen J."/>
            <person name="Drula E."/>
            <person name="Henrissat B."/>
            <person name="Wiebenga A."/>
            <person name="Lubbers R.J."/>
            <person name="Gomes A.C."/>
            <person name="Makela M.R."/>
            <person name="Stajich J."/>
            <person name="Grigoriev I.V."/>
            <person name="Mortensen U.H."/>
            <person name="De Vries R.P."/>
            <person name="Baker S.E."/>
            <person name="Andersen M.R."/>
        </authorList>
    </citation>
    <scope>NUCLEOTIDE SEQUENCE [LARGE SCALE GENOMIC DNA]</scope>
    <source>
        <strain evidence="5 6">CBS 209.92</strain>
    </source>
</reference>
<dbReference type="InterPro" id="IPR052178">
    <property type="entry name" value="Sec_Metab_Biosynth_SDR"/>
</dbReference>
<evidence type="ECO:0000256" key="1">
    <source>
        <dbReference type="ARBA" id="ARBA00006484"/>
    </source>
</evidence>
<dbReference type="EMBL" id="JBFTWV010000179">
    <property type="protein sequence ID" value="KAL2784447.1"/>
    <property type="molecule type" value="Genomic_DNA"/>
</dbReference>
<dbReference type="PROSITE" id="PS00061">
    <property type="entry name" value="ADH_SHORT"/>
    <property type="match status" value="1"/>
</dbReference>
<keyword evidence="3" id="KW-0560">Oxidoreductase</keyword>
<dbReference type="SUPFAM" id="SSF51735">
    <property type="entry name" value="NAD(P)-binding Rossmann-fold domains"/>
    <property type="match status" value="1"/>
</dbReference>
<organism evidence="5 6">
    <name type="scientific">Aspergillus keveii</name>
    <dbReference type="NCBI Taxonomy" id="714993"/>
    <lineage>
        <taxon>Eukaryota</taxon>
        <taxon>Fungi</taxon>
        <taxon>Dikarya</taxon>
        <taxon>Ascomycota</taxon>
        <taxon>Pezizomycotina</taxon>
        <taxon>Eurotiomycetes</taxon>
        <taxon>Eurotiomycetidae</taxon>
        <taxon>Eurotiales</taxon>
        <taxon>Aspergillaceae</taxon>
        <taxon>Aspergillus</taxon>
        <taxon>Aspergillus subgen. Nidulantes</taxon>
    </lineage>
</organism>
<evidence type="ECO:0000256" key="4">
    <source>
        <dbReference type="SAM" id="MobiDB-lite"/>
    </source>
</evidence>